<gene>
    <name evidence="2" type="ORF">EDD79_103426</name>
</gene>
<dbReference type="RefSeq" id="WP_132849156.1">
    <property type="nucleotide sequence ID" value="NZ_CP058648.1"/>
</dbReference>
<name>A0A4R2TQH9_9FIRM</name>
<evidence type="ECO:0000313" key="3">
    <source>
        <dbReference type="Proteomes" id="UP000295504"/>
    </source>
</evidence>
<proteinExistence type="predicted"/>
<dbReference type="EMBL" id="SLYC01000034">
    <property type="protein sequence ID" value="TCP99738.1"/>
    <property type="molecule type" value="Genomic_DNA"/>
</dbReference>
<evidence type="ECO:0000313" key="2">
    <source>
        <dbReference type="EMBL" id="TCP99738.1"/>
    </source>
</evidence>
<dbReference type="InterPro" id="IPR028979">
    <property type="entry name" value="Ser_kin/Pase_Hpr-like_N_sf"/>
</dbReference>
<dbReference type="InterPro" id="IPR010766">
    <property type="entry name" value="DRTGG"/>
</dbReference>
<dbReference type="Pfam" id="PF07085">
    <property type="entry name" value="DRTGG"/>
    <property type="match status" value="1"/>
</dbReference>
<keyword evidence="3" id="KW-1185">Reference proteome</keyword>
<dbReference type="Gene3D" id="3.40.1390.20">
    <property type="entry name" value="HprK N-terminal domain-like"/>
    <property type="match status" value="1"/>
</dbReference>
<dbReference type="Proteomes" id="UP000295504">
    <property type="component" value="Unassembled WGS sequence"/>
</dbReference>
<dbReference type="AlphaFoldDB" id="A0A4R2TQH9"/>
<sequence length="114" mass="12724">MYKIEKLIENLQLEIVSKNIDITDMNMSGVYIGDLLSWVMGNIKPGDAWITIQTHVNIVAVAALGDASCIIIPENAEIDESTIQKSEEQDIPIFRSNLTAYELACKISRLVDKK</sequence>
<feature type="domain" description="DRTGG" evidence="1">
    <location>
        <begin position="7"/>
        <end position="109"/>
    </location>
</feature>
<protein>
    <submittedName>
        <fullName evidence="2">DRTGG domain-containing protein</fullName>
    </submittedName>
</protein>
<dbReference type="SUPFAM" id="SSF75138">
    <property type="entry name" value="HprK N-terminal domain-like"/>
    <property type="match status" value="1"/>
</dbReference>
<comment type="caution">
    <text evidence="2">The sequence shown here is derived from an EMBL/GenBank/DDBJ whole genome shotgun (WGS) entry which is preliminary data.</text>
</comment>
<accession>A0A4R2TQH9</accession>
<evidence type="ECO:0000259" key="1">
    <source>
        <dbReference type="Pfam" id="PF07085"/>
    </source>
</evidence>
<reference evidence="2 3" key="1">
    <citation type="submission" date="2019-03" db="EMBL/GenBank/DDBJ databases">
        <title>Genomic Encyclopedia of Type Strains, Phase IV (KMG-IV): sequencing the most valuable type-strain genomes for metagenomic binning, comparative biology and taxonomic classification.</title>
        <authorList>
            <person name="Goeker M."/>
        </authorList>
    </citation>
    <scope>NUCLEOTIDE SEQUENCE [LARGE SCALE GENOMIC DNA]</scope>
    <source>
        <strain evidence="2 3">DSM 100013</strain>
    </source>
</reference>
<organism evidence="2 3">
    <name type="scientific">Serpentinicella alkaliphila</name>
    <dbReference type="NCBI Taxonomy" id="1734049"/>
    <lineage>
        <taxon>Bacteria</taxon>
        <taxon>Bacillati</taxon>
        <taxon>Bacillota</taxon>
        <taxon>Clostridia</taxon>
        <taxon>Peptostreptococcales</taxon>
        <taxon>Natronincolaceae</taxon>
        <taxon>Serpentinicella</taxon>
    </lineage>
</organism>
<dbReference type="OrthoDB" id="9800356at2"/>